<dbReference type="GO" id="GO:0001817">
    <property type="term" value="P:regulation of cytokine production"/>
    <property type="evidence" value="ECO:0007669"/>
    <property type="project" value="TreeGrafter"/>
</dbReference>
<keyword evidence="5" id="KW-0862">Zinc</keyword>
<dbReference type="Pfam" id="PF00096">
    <property type="entry name" value="zf-C2H2"/>
    <property type="match status" value="3"/>
</dbReference>
<keyword evidence="7" id="KW-0238">DNA-binding</keyword>
<evidence type="ECO:0000256" key="10">
    <source>
        <dbReference type="PROSITE-ProRule" id="PRU00042"/>
    </source>
</evidence>
<evidence type="ECO:0000259" key="12">
    <source>
        <dbReference type="PROSITE" id="PS50157"/>
    </source>
</evidence>
<evidence type="ECO:0000256" key="3">
    <source>
        <dbReference type="ARBA" id="ARBA00022737"/>
    </source>
</evidence>
<keyword evidence="6" id="KW-0805">Transcription regulation</keyword>
<proteinExistence type="predicted"/>
<dbReference type="GO" id="GO:0005654">
    <property type="term" value="C:nucleoplasm"/>
    <property type="evidence" value="ECO:0007669"/>
    <property type="project" value="TreeGrafter"/>
</dbReference>
<dbReference type="FunFam" id="3.30.160.60:FF:000624">
    <property type="entry name" value="zinc finger protein 697"/>
    <property type="match status" value="1"/>
</dbReference>
<organism evidence="13 14">
    <name type="scientific">Xyrichtys novacula</name>
    <name type="common">Pearly razorfish</name>
    <name type="synonym">Hemipteronotus novacula</name>
    <dbReference type="NCBI Taxonomy" id="13765"/>
    <lineage>
        <taxon>Eukaryota</taxon>
        <taxon>Metazoa</taxon>
        <taxon>Chordata</taxon>
        <taxon>Craniata</taxon>
        <taxon>Vertebrata</taxon>
        <taxon>Euteleostomi</taxon>
        <taxon>Actinopterygii</taxon>
        <taxon>Neopterygii</taxon>
        <taxon>Teleostei</taxon>
        <taxon>Neoteleostei</taxon>
        <taxon>Acanthomorphata</taxon>
        <taxon>Eupercaria</taxon>
        <taxon>Labriformes</taxon>
        <taxon>Labridae</taxon>
        <taxon>Xyrichtys</taxon>
    </lineage>
</organism>
<dbReference type="InterPro" id="IPR056436">
    <property type="entry name" value="Znf-C2H2_ZIC1-5/GLI1-3-like"/>
</dbReference>
<evidence type="ECO:0000256" key="9">
    <source>
        <dbReference type="ARBA" id="ARBA00023242"/>
    </source>
</evidence>
<evidence type="ECO:0000256" key="6">
    <source>
        <dbReference type="ARBA" id="ARBA00023015"/>
    </source>
</evidence>
<dbReference type="PROSITE" id="PS50157">
    <property type="entry name" value="ZINC_FINGER_C2H2_2"/>
    <property type="match status" value="6"/>
</dbReference>
<dbReference type="InterPro" id="IPR013087">
    <property type="entry name" value="Znf_C2H2_type"/>
</dbReference>
<feature type="domain" description="C2H2-type" evidence="12">
    <location>
        <begin position="236"/>
        <end position="263"/>
    </location>
</feature>
<evidence type="ECO:0000256" key="2">
    <source>
        <dbReference type="ARBA" id="ARBA00022723"/>
    </source>
</evidence>
<evidence type="ECO:0000256" key="4">
    <source>
        <dbReference type="ARBA" id="ARBA00022771"/>
    </source>
</evidence>
<dbReference type="GO" id="GO:0000978">
    <property type="term" value="F:RNA polymerase II cis-regulatory region sequence-specific DNA binding"/>
    <property type="evidence" value="ECO:0007669"/>
    <property type="project" value="TreeGrafter"/>
</dbReference>
<dbReference type="EMBL" id="OY660874">
    <property type="protein sequence ID" value="CAJ1066680.1"/>
    <property type="molecule type" value="Genomic_DNA"/>
</dbReference>
<dbReference type="SMART" id="SM00355">
    <property type="entry name" value="ZnF_C2H2"/>
    <property type="match status" value="6"/>
</dbReference>
<keyword evidence="8" id="KW-0804">Transcription</keyword>
<dbReference type="Gene3D" id="3.30.160.60">
    <property type="entry name" value="Classic Zinc Finger"/>
    <property type="match status" value="8"/>
</dbReference>
<dbReference type="Proteomes" id="UP001178508">
    <property type="component" value="Chromosome 11"/>
</dbReference>
<protein>
    <submittedName>
        <fullName evidence="13">Gastrula zinc finger protein XlCGF17.1-like</fullName>
    </submittedName>
</protein>
<evidence type="ECO:0000313" key="14">
    <source>
        <dbReference type="Proteomes" id="UP001178508"/>
    </source>
</evidence>
<dbReference type="GO" id="GO:0001227">
    <property type="term" value="F:DNA-binding transcription repressor activity, RNA polymerase II-specific"/>
    <property type="evidence" value="ECO:0007669"/>
    <property type="project" value="TreeGrafter"/>
</dbReference>
<keyword evidence="2" id="KW-0479">Metal-binding</keyword>
<gene>
    <name evidence="13" type="ORF">XNOV1_A015250</name>
</gene>
<feature type="domain" description="C2H2-type" evidence="12">
    <location>
        <begin position="165"/>
        <end position="192"/>
    </location>
</feature>
<keyword evidence="14" id="KW-1185">Reference proteome</keyword>
<dbReference type="GO" id="GO:0008270">
    <property type="term" value="F:zinc ion binding"/>
    <property type="evidence" value="ECO:0007669"/>
    <property type="project" value="UniProtKB-KW"/>
</dbReference>
<feature type="region of interest" description="Disordered" evidence="11">
    <location>
        <begin position="1"/>
        <end position="92"/>
    </location>
</feature>
<dbReference type="FunFam" id="3.30.160.60:FF:000446">
    <property type="entry name" value="Zinc finger protein"/>
    <property type="match status" value="1"/>
</dbReference>
<dbReference type="PANTHER" id="PTHR24399">
    <property type="entry name" value="ZINC FINGER AND BTB DOMAIN-CONTAINING"/>
    <property type="match status" value="1"/>
</dbReference>
<dbReference type="FunFam" id="3.30.160.60:FF:001111">
    <property type="entry name" value="Zinc finger protein 92 homolog"/>
    <property type="match status" value="1"/>
</dbReference>
<comment type="subcellular location">
    <subcellularLocation>
        <location evidence="1">Nucleus</location>
    </subcellularLocation>
</comment>
<feature type="domain" description="C2H2-type" evidence="12">
    <location>
        <begin position="264"/>
        <end position="291"/>
    </location>
</feature>
<evidence type="ECO:0000313" key="13">
    <source>
        <dbReference type="EMBL" id="CAJ1066680.1"/>
    </source>
</evidence>
<feature type="domain" description="C2H2-type" evidence="12">
    <location>
        <begin position="107"/>
        <end position="135"/>
    </location>
</feature>
<dbReference type="PANTHER" id="PTHR24399:SF23">
    <property type="entry name" value="C2H2-TYPE DOMAIN-CONTAINING PROTEIN"/>
    <property type="match status" value="1"/>
</dbReference>
<dbReference type="FunFam" id="3.30.160.60:FF:000062">
    <property type="entry name" value="RB-associated KRAB zinc finger protein-like"/>
    <property type="match status" value="1"/>
</dbReference>
<dbReference type="InterPro" id="IPR036236">
    <property type="entry name" value="Znf_C2H2_sf"/>
</dbReference>
<keyword evidence="4 10" id="KW-0863">Zinc-finger</keyword>
<dbReference type="AlphaFoldDB" id="A0AAV1FZI5"/>
<evidence type="ECO:0000256" key="1">
    <source>
        <dbReference type="ARBA" id="ARBA00004123"/>
    </source>
</evidence>
<reference evidence="13" key="1">
    <citation type="submission" date="2023-08" db="EMBL/GenBank/DDBJ databases">
        <authorList>
            <person name="Alioto T."/>
            <person name="Alioto T."/>
            <person name="Gomez Garrido J."/>
        </authorList>
    </citation>
    <scope>NUCLEOTIDE SEQUENCE</scope>
</reference>
<evidence type="ECO:0000256" key="11">
    <source>
        <dbReference type="SAM" id="MobiDB-lite"/>
    </source>
</evidence>
<name>A0AAV1FZI5_XYRNO</name>
<dbReference type="GO" id="GO:0002682">
    <property type="term" value="P:regulation of immune system process"/>
    <property type="evidence" value="ECO:0007669"/>
    <property type="project" value="TreeGrafter"/>
</dbReference>
<dbReference type="FunFam" id="3.30.160.60:FF:000671">
    <property type="entry name" value="Zinc finger protein 26"/>
    <property type="match status" value="1"/>
</dbReference>
<feature type="compositionally biased region" description="Basic and acidic residues" evidence="11">
    <location>
        <begin position="1"/>
        <end position="23"/>
    </location>
</feature>
<evidence type="ECO:0000256" key="7">
    <source>
        <dbReference type="ARBA" id="ARBA00023125"/>
    </source>
</evidence>
<keyword evidence="9" id="KW-0539">Nucleus</keyword>
<feature type="domain" description="C2H2-type" evidence="12">
    <location>
        <begin position="317"/>
        <end position="344"/>
    </location>
</feature>
<sequence>MKEEDTPVKISKMKEHTQVKEEGVDVSVTPDIKADTPNNAEVQFAKSETPKTTSDSELILSPPTADVSVKQSIDDDEWNEADRASSPDQGPSVEVIVNLEQPARDEKRCRFCGKNFRKDSSLIWHVNRTHKGQKAFKCLKCNMEFDQRSQLVKHTRKHTAVKKSFKCDFCERTFSQNSSCIVHMRVHTGEKPYFCKNCGKSFAYSGHLKFCNFQSKLKSPPEKVKPEETLKEEKRFSCSDCSKEFRYKYQLVEHIRIHTGEKPYGCGICGKTYAHISARNSHLKAHSTEKPYFCKNCGRSFKRKRHLQFCTSREKTFRCETCGKTFYTKSQLDVHFEVHEAWKRHIREKVQESKLEDKSPTSL</sequence>
<keyword evidence="3" id="KW-0677">Repeat</keyword>
<feature type="domain" description="C2H2-type" evidence="12">
    <location>
        <begin position="136"/>
        <end position="163"/>
    </location>
</feature>
<accession>A0AAV1FZI5</accession>
<evidence type="ECO:0000256" key="5">
    <source>
        <dbReference type="ARBA" id="ARBA00022833"/>
    </source>
</evidence>
<dbReference type="FunFam" id="3.30.160.60:FF:001049">
    <property type="entry name" value="zinc finger protein 319"/>
    <property type="match status" value="1"/>
</dbReference>
<dbReference type="Pfam" id="PF23561">
    <property type="entry name" value="zf-C2H2_15"/>
    <property type="match status" value="1"/>
</dbReference>
<dbReference type="PROSITE" id="PS00028">
    <property type="entry name" value="ZINC_FINGER_C2H2_1"/>
    <property type="match status" value="6"/>
</dbReference>
<evidence type="ECO:0000256" key="8">
    <source>
        <dbReference type="ARBA" id="ARBA00023163"/>
    </source>
</evidence>
<dbReference type="SUPFAM" id="SSF57667">
    <property type="entry name" value="beta-beta-alpha zinc fingers"/>
    <property type="match status" value="4"/>
</dbReference>